<dbReference type="Gene3D" id="2.60.120.290">
    <property type="entry name" value="Spermadhesin, CUB domain"/>
    <property type="match status" value="3"/>
</dbReference>
<dbReference type="EMBL" id="JBJQND010000015">
    <property type="protein sequence ID" value="KAL3852557.1"/>
    <property type="molecule type" value="Genomic_DNA"/>
</dbReference>
<dbReference type="PROSITE" id="PS00134">
    <property type="entry name" value="TRYPSIN_HIS"/>
    <property type="match status" value="1"/>
</dbReference>
<comment type="caution">
    <text evidence="12">The sequence shown here is derived from an EMBL/GenBank/DDBJ whole genome shotgun (WGS) entry which is preliminary data.</text>
</comment>
<feature type="domain" description="Ig-like" evidence="11">
    <location>
        <begin position="503"/>
        <end position="579"/>
    </location>
</feature>
<dbReference type="InterPro" id="IPR003598">
    <property type="entry name" value="Ig_sub2"/>
</dbReference>
<dbReference type="FunFam" id="2.40.10.10:FF:000068">
    <property type="entry name" value="transmembrane protease serine 2"/>
    <property type="match status" value="1"/>
</dbReference>
<evidence type="ECO:0000259" key="10">
    <source>
        <dbReference type="PROSITE" id="PS50240"/>
    </source>
</evidence>
<comment type="caution">
    <text evidence="6">Lacks conserved residue(s) required for the propagation of feature annotation.</text>
</comment>
<dbReference type="InterPro" id="IPR000859">
    <property type="entry name" value="CUB_dom"/>
</dbReference>
<keyword evidence="5" id="KW-0325">Glycoprotein</keyword>
<accession>A0ABD3UST5</accession>
<dbReference type="PANTHER" id="PTHR24252">
    <property type="entry name" value="ACROSIN-RELATED"/>
    <property type="match status" value="1"/>
</dbReference>
<sequence>MANAWHLVPWCIIVSFCHGKYFLSDIQDNYARDKRQADPLDFDYGQEVDTKEPAVKWDCGSSLFGPTGKVILPTVEENGTHFYHSNYKCRWSLSVNDSRAIILSSLYFGLEESPNGCEWDYLEIRDGSDTNKSETTTVLCGYDPVTYISMSNKLFLYFHSDESYESTGFHFEYKEVPRLTPYNTSICNSSISGEISNYGVIVNTGYQGDVKSDRSCFYRIQAPAQRMVWLEQIQTASNSIVTIFEGKHTHGNPLKVISKGETGSLMSSGRSVLLHYKVNQSKADEKFKIEFSFVEKIEQTTTPPVLPPPLEFKGDADCSNYYQDSPEIQIKSPRDKFGLYPDKKHCVNVFRNTLDPTAIIQAEFFNFDLEVSENCTYDSMNIYFGVRKESPNLGRFCGESIKGKIIQSTGNILKLEFNSDESFGLTGYDIKISIAPRKDCPCPDRTVCVKEYDIISCIEGNACKNNKCANGGTCVAYGSEDKCYCLPGTSGDTCQVKDKEFQPLYFIETPESELISTNQHYIRTCRVNLINAQFRWYHDNTLMTGAPELAMGILDIDNFAEDDEGEYTCVAISGAKHIEHYFKLLRKQTCNLGMYARPVDTKEEVGHKVLLKCYFPLAISYTWFKDGQQLKIEGHSRYKLHSGGYLEIQELYKMDAGLYTCEGKGESGCVSSFSAVLNVTDSDAYKQICGISAYEDEASVKPFVRISGGFETESRIGPWHVMLTNKRTGEVFCGGSLISKSWLVTAAHCIFEFERKHGYKFDRTNVALHLGSKVCGVGAVLRSVRSYKTHERYNNPVTFDNDIAVIKMDESVDYKNTGDIKPICLEPEGEMNRQFFDPAEKNVSSKTLVFGCGYINTENKVKATMLQVVEMPIVSRAECRTGTGRGVFTENMICGGSKVAKSGDICPGDSGGGWVMRMPRSNRWALGGIASWGVGEHCDVENFYSFYTHVGKFYNWIALNTNFLADM</sequence>
<dbReference type="InterPro" id="IPR001254">
    <property type="entry name" value="Trypsin_dom"/>
</dbReference>
<dbReference type="SMART" id="SM00408">
    <property type="entry name" value="IGc2"/>
    <property type="match status" value="2"/>
</dbReference>
<dbReference type="PROSITE" id="PS50026">
    <property type="entry name" value="EGF_3"/>
    <property type="match status" value="1"/>
</dbReference>
<organism evidence="12 13">
    <name type="scientific">Sinanodonta woodiana</name>
    <name type="common">Chinese pond mussel</name>
    <name type="synonym">Anodonta woodiana</name>
    <dbReference type="NCBI Taxonomy" id="1069815"/>
    <lineage>
        <taxon>Eukaryota</taxon>
        <taxon>Metazoa</taxon>
        <taxon>Spiralia</taxon>
        <taxon>Lophotrochozoa</taxon>
        <taxon>Mollusca</taxon>
        <taxon>Bivalvia</taxon>
        <taxon>Autobranchia</taxon>
        <taxon>Heteroconchia</taxon>
        <taxon>Palaeoheterodonta</taxon>
        <taxon>Unionida</taxon>
        <taxon>Unionoidea</taxon>
        <taxon>Unionidae</taxon>
        <taxon>Unioninae</taxon>
        <taxon>Sinanodonta</taxon>
    </lineage>
</organism>
<dbReference type="Pfam" id="PF00431">
    <property type="entry name" value="CUB"/>
    <property type="match status" value="2"/>
</dbReference>
<dbReference type="PANTHER" id="PTHR24252:SF8">
    <property type="entry name" value="ACROSIN"/>
    <property type="match status" value="1"/>
</dbReference>
<dbReference type="PROSITE" id="PS00022">
    <property type="entry name" value="EGF_1"/>
    <property type="match status" value="1"/>
</dbReference>
<evidence type="ECO:0000259" key="8">
    <source>
        <dbReference type="PROSITE" id="PS01180"/>
    </source>
</evidence>
<keyword evidence="13" id="KW-1185">Reference proteome</keyword>
<dbReference type="InterPro" id="IPR001314">
    <property type="entry name" value="Peptidase_S1A"/>
</dbReference>
<dbReference type="CDD" id="cd00041">
    <property type="entry name" value="CUB"/>
    <property type="match status" value="2"/>
</dbReference>
<keyword evidence="6" id="KW-0245">EGF-like domain</keyword>
<dbReference type="FunFam" id="2.40.10.10:FF:000054">
    <property type="entry name" value="Complement C1r subcomponent"/>
    <property type="match status" value="1"/>
</dbReference>
<comment type="subcellular location">
    <subcellularLocation>
        <location evidence="1">Secreted</location>
    </subcellularLocation>
</comment>
<dbReference type="InterPro" id="IPR043504">
    <property type="entry name" value="Peptidase_S1_PA_chymotrypsin"/>
</dbReference>
<dbReference type="SUPFAM" id="SSF57196">
    <property type="entry name" value="EGF/Laminin"/>
    <property type="match status" value="1"/>
</dbReference>
<evidence type="ECO:0000259" key="11">
    <source>
        <dbReference type="PROSITE" id="PS50835"/>
    </source>
</evidence>
<feature type="domain" description="EGF-like" evidence="9">
    <location>
        <begin position="459"/>
        <end position="495"/>
    </location>
</feature>
<dbReference type="Proteomes" id="UP001634394">
    <property type="component" value="Unassembled WGS sequence"/>
</dbReference>
<evidence type="ECO:0000256" key="3">
    <source>
        <dbReference type="ARBA" id="ARBA00022729"/>
    </source>
</evidence>
<keyword evidence="4 6" id="KW-1015">Disulfide bond</keyword>
<dbReference type="SUPFAM" id="SSF49854">
    <property type="entry name" value="Spermadhesin, CUB domain"/>
    <property type="match status" value="3"/>
</dbReference>
<feature type="domain" description="Ig-like" evidence="11">
    <location>
        <begin position="589"/>
        <end position="671"/>
    </location>
</feature>
<proteinExistence type="predicted"/>
<dbReference type="CDD" id="cd00190">
    <property type="entry name" value="Tryp_SPc"/>
    <property type="match status" value="1"/>
</dbReference>
<dbReference type="InterPro" id="IPR036179">
    <property type="entry name" value="Ig-like_dom_sf"/>
</dbReference>
<dbReference type="SMART" id="SM00409">
    <property type="entry name" value="IG"/>
    <property type="match status" value="2"/>
</dbReference>
<dbReference type="InterPro" id="IPR000742">
    <property type="entry name" value="EGF"/>
</dbReference>
<dbReference type="SUPFAM" id="SSF48726">
    <property type="entry name" value="Immunoglobulin"/>
    <property type="match status" value="2"/>
</dbReference>
<keyword evidence="3 7" id="KW-0732">Signal</keyword>
<name>A0ABD3UST5_SINWO</name>
<dbReference type="InterPro" id="IPR013783">
    <property type="entry name" value="Ig-like_fold"/>
</dbReference>
<dbReference type="Gene3D" id="2.40.10.10">
    <property type="entry name" value="Trypsin-like serine proteases"/>
    <property type="match status" value="2"/>
</dbReference>
<dbReference type="Pfam" id="PF00089">
    <property type="entry name" value="Trypsin"/>
    <property type="match status" value="1"/>
</dbReference>
<dbReference type="GO" id="GO:0005576">
    <property type="term" value="C:extracellular region"/>
    <property type="evidence" value="ECO:0007669"/>
    <property type="project" value="UniProtKB-SubCell"/>
</dbReference>
<evidence type="ECO:0000256" key="6">
    <source>
        <dbReference type="PROSITE-ProRule" id="PRU00076"/>
    </source>
</evidence>
<dbReference type="Gene3D" id="2.60.40.10">
    <property type="entry name" value="Immunoglobulins"/>
    <property type="match status" value="2"/>
</dbReference>
<dbReference type="SUPFAM" id="SSF50494">
    <property type="entry name" value="Trypsin-like serine proteases"/>
    <property type="match status" value="1"/>
</dbReference>
<dbReference type="PROSITE" id="PS50240">
    <property type="entry name" value="TRYPSIN_DOM"/>
    <property type="match status" value="1"/>
</dbReference>
<evidence type="ECO:0000256" key="7">
    <source>
        <dbReference type="SAM" id="SignalP"/>
    </source>
</evidence>
<dbReference type="InterPro" id="IPR009003">
    <property type="entry name" value="Peptidase_S1_PA"/>
</dbReference>
<dbReference type="InterPro" id="IPR003599">
    <property type="entry name" value="Ig_sub"/>
</dbReference>
<dbReference type="Gene3D" id="2.10.25.10">
    <property type="entry name" value="Laminin"/>
    <property type="match status" value="1"/>
</dbReference>
<protein>
    <submittedName>
        <fullName evidence="12">Uncharacterized protein</fullName>
    </submittedName>
</protein>
<evidence type="ECO:0000256" key="2">
    <source>
        <dbReference type="ARBA" id="ARBA00022525"/>
    </source>
</evidence>
<dbReference type="InterPro" id="IPR007110">
    <property type="entry name" value="Ig-like_dom"/>
</dbReference>
<feature type="domain" description="Peptidase S1" evidence="10">
    <location>
        <begin position="706"/>
        <end position="962"/>
    </location>
</feature>
<evidence type="ECO:0000256" key="1">
    <source>
        <dbReference type="ARBA" id="ARBA00004613"/>
    </source>
</evidence>
<feature type="disulfide bond" evidence="6">
    <location>
        <begin position="485"/>
        <end position="494"/>
    </location>
</feature>
<dbReference type="AlphaFoldDB" id="A0ABD3UST5"/>
<dbReference type="PROSITE" id="PS01180">
    <property type="entry name" value="CUB"/>
    <property type="match status" value="2"/>
</dbReference>
<dbReference type="InterPro" id="IPR035914">
    <property type="entry name" value="Sperma_CUB_dom_sf"/>
</dbReference>
<feature type="domain" description="CUB" evidence="8">
    <location>
        <begin position="318"/>
        <end position="435"/>
    </location>
</feature>
<feature type="signal peptide" evidence="7">
    <location>
        <begin position="1"/>
        <end position="19"/>
    </location>
</feature>
<dbReference type="InterPro" id="IPR018114">
    <property type="entry name" value="TRYPSIN_HIS"/>
</dbReference>
<dbReference type="SMART" id="SM00042">
    <property type="entry name" value="CUB"/>
    <property type="match status" value="3"/>
</dbReference>
<evidence type="ECO:0000256" key="5">
    <source>
        <dbReference type="ARBA" id="ARBA00023180"/>
    </source>
</evidence>
<keyword evidence="2" id="KW-0964">Secreted</keyword>
<gene>
    <name evidence="12" type="ORF">ACJMK2_016178</name>
</gene>
<dbReference type="Pfam" id="PF13927">
    <property type="entry name" value="Ig_3"/>
    <property type="match status" value="1"/>
</dbReference>
<dbReference type="CDD" id="cd00096">
    <property type="entry name" value="Ig"/>
    <property type="match status" value="1"/>
</dbReference>
<feature type="chain" id="PRO_5044831837" evidence="7">
    <location>
        <begin position="20"/>
        <end position="967"/>
    </location>
</feature>
<evidence type="ECO:0000259" key="9">
    <source>
        <dbReference type="PROSITE" id="PS50026"/>
    </source>
</evidence>
<feature type="domain" description="CUB" evidence="8">
    <location>
        <begin position="59"/>
        <end position="176"/>
    </location>
</feature>
<dbReference type="PROSITE" id="PS50835">
    <property type="entry name" value="IG_LIKE"/>
    <property type="match status" value="2"/>
</dbReference>
<evidence type="ECO:0000313" key="13">
    <source>
        <dbReference type="Proteomes" id="UP001634394"/>
    </source>
</evidence>
<reference evidence="12 13" key="1">
    <citation type="submission" date="2024-11" db="EMBL/GenBank/DDBJ databases">
        <title>Chromosome-level genome assembly of the freshwater bivalve Anodonta woodiana.</title>
        <authorList>
            <person name="Chen X."/>
        </authorList>
    </citation>
    <scope>NUCLEOTIDE SEQUENCE [LARGE SCALE GENOMIC DNA]</scope>
    <source>
        <strain evidence="12">MN2024</strain>
        <tissue evidence="12">Gills</tissue>
    </source>
</reference>
<dbReference type="PRINTS" id="PR00722">
    <property type="entry name" value="CHYMOTRYPSIN"/>
</dbReference>
<dbReference type="SMART" id="SM00020">
    <property type="entry name" value="Tryp_SPc"/>
    <property type="match status" value="1"/>
</dbReference>
<evidence type="ECO:0000256" key="4">
    <source>
        <dbReference type="ARBA" id="ARBA00023157"/>
    </source>
</evidence>
<evidence type="ECO:0000313" key="12">
    <source>
        <dbReference type="EMBL" id="KAL3852557.1"/>
    </source>
</evidence>